<evidence type="ECO:0000259" key="2">
    <source>
        <dbReference type="Pfam" id="PF02638"/>
    </source>
</evidence>
<feature type="non-terminal residue" evidence="3">
    <location>
        <position position="1"/>
    </location>
</feature>
<accession>A0A9D2UHB3</accession>
<dbReference type="Gene3D" id="3.20.20.80">
    <property type="entry name" value="Glycosidases"/>
    <property type="match status" value="1"/>
</dbReference>
<name>A0A9D2UHB3_9BACT</name>
<dbReference type="EMBL" id="DWUP01000032">
    <property type="protein sequence ID" value="HJD52425.1"/>
    <property type="molecule type" value="Genomic_DNA"/>
</dbReference>
<dbReference type="PANTHER" id="PTHR43405">
    <property type="entry name" value="GLYCOSYL HYDROLASE DIGH"/>
    <property type="match status" value="1"/>
</dbReference>
<dbReference type="InterPro" id="IPR017853">
    <property type="entry name" value="GH"/>
</dbReference>
<dbReference type="Proteomes" id="UP000787625">
    <property type="component" value="Unassembled WGS sequence"/>
</dbReference>
<feature type="domain" description="Glycosyl hydrolase-like 10" evidence="2">
    <location>
        <begin position="9"/>
        <end position="265"/>
    </location>
</feature>
<protein>
    <submittedName>
        <fullName evidence="3">Family 10 glycosylhydrolase</fullName>
    </submittedName>
</protein>
<reference evidence="3" key="2">
    <citation type="submission" date="2021-04" db="EMBL/GenBank/DDBJ databases">
        <authorList>
            <person name="Gilroy R."/>
        </authorList>
    </citation>
    <scope>NUCLEOTIDE SEQUENCE</scope>
    <source>
        <strain evidence="3">MalCec1-1739</strain>
    </source>
</reference>
<reference evidence="3" key="1">
    <citation type="journal article" date="2021" name="PeerJ">
        <title>Extensive microbial diversity within the chicken gut microbiome revealed by metagenomics and culture.</title>
        <authorList>
            <person name="Gilroy R."/>
            <person name="Ravi A."/>
            <person name="Getino M."/>
            <person name="Pursley I."/>
            <person name="Horton D.L."/>
            <person name="Alikhan N.F."/>
            <person name="Baker D."/>
            <person name="Gharbi K."/>
            <person name="Hall N."/>
            <person name="Watson M."/>
            <person name="Adriaenssens E.M."/>
            <person name="Foster-Nyarko E."/>
            <person name="Jarju S."/>
            <person name="Secka A."/>
            <person name="Antonio M."/>
            <person name="Oren A."/>
            <person name="Chaudhuri R.R."/>
            <person name="La Ragione R."/>
            <person name="Hildebrand F."/>
            <person name="Pallen M.J."/>
        </authorList>
    </citation>
    <scope>NUCLEOTIDE SEQUENCE</scope>
    <source>
        <strain evidence="3">MalCec1-1739</strain>
    </source>
</reference>
<dbReference type="AlphaFoldDB" id="A0A9D2UHB3"/>
<sequence length="477" mass="53050">AVAQPKRQVRAVWLTTAYGLDWPQSPTGQKAQLDKILDTLSDLNVNVVMFQCRIRGDVVYRSAYEPLNRMFGGAEWHDTDPLAYVIDQCHRRGMECHAWVVCMPLGDRRKLSAMTRRSIAAAGSGLIMQRGRQLYLDPSKAGTATYLTRLVSEIVSTHDVDGVHLDYIRYPDDYRNYPSAGGMNAAQRAAARRRHITAIVRSVHDAVRQVKPWVTVSCATIGKYRSTRRADSRGWEAFDGVGQDVGRWIDEGIIDMVCPMMYFKDGDFYPFAADWVDVTGQVPVVPALGLYRIEYGQADWDVTEILRQIRFAGRIGMDGIGFYRASTLVDDTKGVASRLGNSCLAVPALPRLGDERRGCGGAGRVTVTGHVTEGRTTHLSWEFEGPSDGVTFTVYASSVYPVDTDDPRNIVETGIKACHYTYDYTYDSQQRTFFAVTASDRYGNESAPAFAGRQSPVCGRPSPGELIFAPLKQHLMK</sequence>
<evidence type="ECO:0000313" key="3">
    <source>
        <dbReference type="EMBL" id="HJD52425.1"/>
    </source>
</evidence>
<dbReference type="PANTHER" id="PTHR43405:SF1">
    <property type="entry name" value="GLYCOSYL HYDROLASE DIGH"/>
    <property type="match status" value="1"/>
</dbReference>
<keyword evidence="1" id="KW-0732">Signal</keyword>
<evidence type="ECO:0000256" key="1">
    <source>
        <dbReference type="ARBA" id="ARBA00022729"/>
    </source>
</evidence>
<gene>
    <name evidence="3" type="ORF">IAA93_01665</name>
</gene>
<dbReference type="SUPFAM" id="SSF51445">
    <property type="entry name" value="(Trans)glycosidases"/>
    <property type="match status" value="1"/>
</dbReference>
<comment type="caution">
    <text evidence="3">The sequence shown here is derived from an EMBL/GenBank/DDBJ whole genome shotgun (WGS) entry which is preliminary data.</text>
</comment>
<proteinExistence type="predicted"/>
<evidence type="ECO:0000313" key="4">
    <source>
        <dbReference type="Proteomes" id="UP000787625"/>
    </source>
</evidence>
<dbReference type="Pfam" id="PF02638">
    <property type="entry name" value="GHL10"/>
    <property type="match status" value="1"/>
</dbReference>
<organism evidence="3 4">
    <name type="scientific">Candidatus Avibacteroides avistercoris</name>
    <dbReference type="NCBI Taxonomy" id="2840690"/>
    <lineage>
        <taxon>Bacteria</taxon>
        <taxon>Pseudomonadati</taxon>
        <taxon>Bacteroidota</taxon>
        <taxon>Bacteroidia</taxon>
        <taxon>Bacteroidales</taxon>
        <taxon>Bacteroidaceae</taxon>
        <taxon>Bacteroidaceae incertae sedis</taxon>
        <taxon>Candidatus Avibacteroides</taxon>
    </lineage>
</organism>
<dbReference type="InterPro" id="IPR003790">
    <property type="entry name" value="GHL10"/>
</dbReference>
<dbReference type="InterPro" id="IPR052177">
    <property type="entry name" value="Divisome_Glycosyl_Hydrolase"/>
</dbReference>